<evidence type="ECO:0000313" key="1">
    <source>
        <dbReference type="EMBL" id="KAI4376300.1"/>
    </source>
</evidence>
<organism evidence="1 2">
    <name type="scientific">Melastoma candidum</name>
    <dbReference type="NCBI Taxonomy" id="119954"/>
    <lineage>
        <taxon>Eukaryota</taxon>
        <taxon>Viridiplantae</taxon>
        <taxon>Streptophyta</taxon>
        <taxon>Embryophyta</taxon>
        <taxon>Tracheophyta</taxon>
        <taxon>Spermatophyta</taxon>
        <taxon>Magnoliopsida</taxon>
        <taxon>eudicotyledons</taxon>
        <taxon>Gunneridae</taxon>
        <taxon>Pentapetalae</taxon>
        <taxon>rosids</taxon>
        <taxon>malvids</taxon>
        <taxon>Myrtales</taxon>
        <taxon>Melastomataceae</taxon>
        <taxon>Melastomatoideae</taxon>
        <taxon>Melastomateae</taxon>
        <taxon>Melastoma</taxon>
    </lineage>
</organism>
<proteinExistence type="predicted"/>
<evidence type="ECO:0000313" key="2">
    <source>
        <dbReference type="Proteomes" id="UP001057402"/>
    </source>
</evidence>
<sequence length="94" mass="10691">MFSMLKVALEPIPKNSDSLEPTMRPDSPRDVLLNHLVMDTSQSPIFSTMLDPSDWDTPATSNYQFCFIEANETRGVAKQAEIFAHRFDDRVQVT</sequence>
<reference evidence="2" key="1">
    <citation type="journal article" date="2023" name="Front. Plant Sci.">
        <title>Chromosomal-level genome assembly of Melastoma candidum provides insights into trichome evolution.</title>
        <authorList>
            <person name="Zhong Y."/>
            <person name="Wu W."/>
            <person name="Sun C."/>
            <person name="Zou P."/>
            <person name="Liu Y."/>
            <person name="Dai S."/>
            <person name="Zhou R."/>
        </authorList>
    </citation>
    <scope>NUCLEOTIDE SEQUENCE [LARGE SCALE GENOMIC DNA]</scope>
</reference>
<gene>
    <name evidence="1" type="ORF">MLD38_014080</name>
</gene>
<protein>
    <submittedName>
        <fullName evidence="1">Uncharacterized protein</fullName>
    </submittedName>
</protein>
<dbReference type="EMBL" id="CM042883">
    <property type="protein sequence ID" value="KAI4376300.1"/>
    <property type="molecule type" value="Genomic_DNA"/>
</dbReference>
<accession>A0ACB9RBK5</accession>
<keyword evidence="2" id="KW-1185">Reference proteome</keyword>
<dbReference type="Proteomes" id="UP001057402">
    <property type="component" value="Chromosome 4"/>
</dbReference>
<comment type="caution">
    <text evidence="1">The sequence shown here is derived from an EMBL/GenBank/DDBJ whole genome shotgun (WGS) entry which is preliminary data.</text>
</comment>
<name>A0ACB9RBK5_9MYRT</name>